<keyword evidence="2" id="KW-1185">Reference proteome</keyword>
<reference evidence="1 2" key="1">
    <citation type="journal article" date="2022" name="Plant J.">
        <title>Chromosome-level genome of Camellia lanceoleosa provides a valuable resource for understanding genome evolution and self-incompatibility.</title>
        <authorList>
            <person name="Gong W."/>
            <person name="Xiao S."/>
            <person name="Wang L."/>
            <person name="Liao Z."/>
            <person name="Chang Y."/>
            <person name="Mo W."/>
            <person name="Hu G."/>
            <person name="Li W."/>
            <person name="Zhao G."/>
            <person name="Zhu H."/>
            <person name="Hu X."/>
            <person name="Ji K."/>
            <person name="Xiang X."/>
            <person name="Song Q."/>
            <person name="Yuan D."/>
            <person name="Jin S."/>
            <person name="Zhang L."/>
        </authorList>
    </citation>
    <scope>NUCLEOTIDE SEQUENCE [LARGE SCALE GENOMIC DNA]</scope>
    <source>
        <strain evidence="1">SQ_2022a</strain>
    </source>
</reference>
<dbReference type="Proteomes" id="UP001060215">
    <property type="component" value="Chromosome 7"/>
</dbReference>
<protein>
    <submittedName>
        <fullName evidence="1">Receptor-like kinase LIP1</fullName>
    </submittedName>
</protein>
<organism evidence="1 2">
    <name type="scientific">Camellia lanceoleosa</name>
    <dbReference type="NCBI Taxonomy" id="1840588"/>
    <lineage>
        <taxon>Eukaryota</taxon>
        <taxon>Viridiplantae</taxon>
        <taxon>Streptophyta</taxon>
        <taxon>Embryophyta</taxon>
        <taxon>Tracheophyta</taxon>
        <taxon>Spermatophyta</taxon>
        <taxon>Magnoliopsida</taxon>
        <taxon>eudicotyledons</taxon>
        <taxon>Gunneridae</taxon>
        <taxon>Pentapetalae</taxon>
        <taxon>asterids</taxon>
        <taxon>Ericales</taxon>
        <taxon>Theaceae</taxon>
        <taxon>Camellia</taxon>
    </lineage>
</organism>
<name>A0ACC0GZW9_9ERIC</name>
<evidence type="ECO:0000313" key="1">
    <source>
        <dbReference type="EMBL" id="KAI8006112.1"/>
    </source>
</evidence>
<accession>A0ACC0GZW9</accession>
<sequence length="163" mass="18378">MNGYGFMFCLNRHNNFLRIQEAFPRWQDPLLKNKFPVKILNQILGVVVICLQEEPSVRPLISNVVATLGYLTLAQEVIEFVPSPLPVSNQLSEVNNSSEPENHHNHGQQDENSSSDEQDSDTSTSHHEDGDSIRSSNYDQHGDSAIINKKSIQKNAKDKLKKP</sequence>
<gene>
    <name evidence="1" type="ORF">LOK49_LG07G01771</name>
</gene>
<evidence type="ECO:0000313" key="2">
    <source>
        <dbReference type="Proteomes" id="UP001060215"/>
    </source>
</evidence>
<proteinExistence type="predicted"/>
<comment type="caution">
    <text evidence="1">The sequence shown here is derived from an EMBL/GenBank/DDBJ whole genome shotgun (WGS) entry which is preliminary data.</text>
</comment>
<dbReference type="EMBL" id="CM045764">
    <property type="protein sequence ID" value="KAI8006112.1"/>
    <property type="molecule type" value="Genomic_DNA"/>
</dbReference>